<sequence length="79" mass="9543">LWIDWLSKKNMNYDKVQSKCLVSDLPLWAVSIWICRILCEKYRRPEHTHECQATNKKSLYRPTTTITHRPHKRLCSLLF</sequence>
<evidence type="ECO:0000313" key="1">
    <source>
        <dbReference type="EMBL" id="AAD52824.1"/>
    </source>
</evidence>
<name>Q9QTP3_9VIRU</name>
<proteinExistence type="predicted"/>
<feature type="non-terminal residue" evidence="1">
    <location>
        <position position="1"/>
    </location>
</feature>
<accession>Q9QTP3</accession>
<protein>
    <submittedName>
        <fullName evidence="1">ORF1</fullName>
    </submittedName>
</protein>
<organism evidence="1">
    <name type="scientific">Torque teno virus</name>
    <dbReference type="NCBI Taxonomy" id="68887"/>
    <lineage>
        <taxon>Viruses</taxon>
        <taxon>Monodnaviria</taxon>
        <taxon>Shotokuvirae</taxon>
        <taxon>Commensaviricota</taxon>
        <taxon>Cardeaviricetes</taxon>
        <taxon>Sanitavirales</taxon>
        <taxon>Anelloviridae</taxon>
    </lineage>
</organism>
<feature type="non-terminal residue" evidence="1">
    <location>
        <position position="79"/>
    </location>
</feature>
<dbReference type="EMBL" id="AF133550">
    <property type="protein sequence ID" value="AAD52824.1"/>
    <property type="molecule type" value="Genomic_DNA"/>
</dbReference>
<reference evidence="1" key="1">
    <citation type="submission" date="1999-03" db="EMBL/GenBank/DDBJ databases">
        <title>Lack of Association Between TT Virus Infection And Injection Drug Use or High-Risk Heterosexual Activity In Vietnam.</title>
        <authorList>
            <person name="Nerurkar V.R."/>
            <person name="Woodward C.L."/>
            <person name="Nguyen H.T."/>
            <person name="Miller F.D."/>
            <person name="Tashima L.T."/>
            <person name="Zalles-Ganley A."/>
            <person name="Chua P.K."/>
            <person name="Peterson J.E."/>
            <person name="Chi P.K."/>
            <person name="Hoang L.T."/>
            <person name="Detels R."/>
            <person name="Yanagihara R."/>
        </authorList>
    </citation>
    <scope>NUCLEOTIDE SEQUENCE</scope>
    <source>
        <strain evidence="1">VN 66</strain>
    </source>
</reference>